<dbReference type="SUPFAM" id="SSF53383">
    <property type="entry name" value="PLP-dependent transferases"/>
    <property type="match status" value="1"/>
</dbReference>
<evidence type="ECO:0000259" key="4">
    <source>
        <dbReference type="PROSITE" id="PS50086"/>
    </source>
</evidence>
<dbReference type="Gene3D" id="3.40.640.10">
    <property type="entry name" value="Type I PLP-dependent aspartate aminotransferase-like (Major domain)"/>
    <property type="match status" value="1"/>
</dbReference>
<keyword evidence="6" id="KW-1185">Reference proteome</keyword>
<dbReference type="Pfam" id="PF00202">
    <property type="entry name" value="Aminotran_3"/>
    <property type="match status" value="1"/>
</dbReference>
<gene>
    <name evidence="5" type="ORF">SCF082_LOCUS50436</name>
</gene>
<dbReference type="InterPro" id="IPR005814">
    <property type="entry name" value="Aminotrans_3"/>
</dbReference>
<evidence type="ECO:0000256" key="3">
    <source>
        <dbReference type="SAM" id="MobiDB-lite"/>
    </source>
</evidence>
<dbReference type="PANTHER" id="PTHR43713:SF3">
    <property type="entry name" value="GLUTAMATE-1-SEMIALDEHYDE 2,1-AMINOMUTASE 1, CHLOROPLASTIC-RELATED"/>
    <property type="match status" value="1"/>
</dbReference>
<feature type="region of interest" description="Disordered" evidence="3">
    <location>
        <begin position="1"/>
        <end position="31"/>
    </location>
</feature>
<feature type="compositionally biased region" description="Basic and acidic residues" evidence="3">
    <location>
        <begin position="1"/>
        <end position="13"/>
    </location>
</feature>
<evidence type="ECO:0000256" key="1">
    <source>
        <dbReference type="ARBA" id="ARBA00001933"/>
    </source>
</evidence>
<dbReference type="InterPro" id="IPR015422">
    <property type="entry name" value="PyrdxlP-dep_Trfase_small"/>
</dbReference>
<feature type="compositionally biased region" description="Basic residues" evidence="3">
    <location>
        <begin position="14"/>
        <end position="24"/>
    </location>
</feature>
<name>A0ABP0S7Y5_9DINO</name>
<evidence type="ECO:0000313" key="6">
    <source>
        <dbReference type="Proteomes" id="UP001642464"/>
    </source>
</evidence>
<sequence length="901" mass="101238">MTDEPHDGVDPPVRRSRKRDRLRQRVSSGLSNLSATWSRVTETLEIRRSRTLSARDPSPAFVELTPREPDAEAKRQDLWESVASHIGDEHLSVAWERWKRSLAGERNTFWSKLAIHTDSPRRDWDRISQAVRSGVPEQFRCLVWTVCTGATTKQKEAALKAATRESGSPEAVEALETLYPLFVSEGLKLKNEASAVIEVDVPRTGCPEALLEPLRHVLLAFAAKNPILGYCQSMNFIAAALLRYCDEESAFWILCSLIEDILPDGYYTRSMIGIRVDMLVLNSLVMKYLPHLHNHFAEYDVDLSPVSMNWFLCLYINTLPDRLRDRILDCILHEGSKVLFRCALGLLRCMESSLLGAQSLVEIYDMLRSPPEEFTARMAQWERSAEKGCDFMSDFVYGSWLQGFSLDILIQLRAQHLAAITVQAWLSKGDETRGCQANEPAAQPHDPQLRNLESWIVLDEPAVEPPKRAQKGCERVQSTEGVDVVDIDENSAMDISGSYGVNVCGYEKYKEFIEEGWKTAKKQGLFLGSLDKTVLDNIARLRKISGQPEVSFHMSGTEAVMCARPSAVRVARFNTRRPLVVTFGGAYHGWWDGMQPVAGNERLPSDVLCLKDMSNLSLKVIEARSSEIAAVLVNPLQCFHLNQSPPSDPVLSSNNRKVGPSPGYKEWLHRLRDTCKQGGIPLIFDEVYTGFRLHPRGAQGAYDVKADIVCYGKTLGGGLPIGVVCGPTDLMARGDARKAARVNYVIGTFAGHPFVMASMNAFLKWLETPETTKSYDVMHGNIDSFIKTANAKFQERGFPIQLTNWFSVWSILYTKPGRYHWLFQYFLKDAGVSLSWVGTGRLLFSLEWKKEDYDRLLERLLAACEQMQKGGWWEEPKANIKAKLGVEIGTAVFKNLLGLTG</sequence>
<dbReference type="InterPro" id="IPR000195">
    <property type="entry name" value="Rab-GAP-TBC_dom"/>
</dbReference>
<feature type="domain" description="Rab-GAP TBC" evidence="4">
    <location>
        <begin position="134"/>
        <end position="335"/>
    </location>
</feature>
<dbReference type="SMART" id="SM00164">
    <property type="entry name" value="TBC"/>
    <property type="match status" value="1"/>
</dbReference>
<protein>
    <submittedName>
        <fullName evidence="5">Mycosubtilin synthase subunit A</fullName>
    </submittedName>
</protein>
<dbReference type="PROSITE" id="PS00600">
    <property type="entry name" value="AA_TRANSFER_CLASS_3"/>
    <property type="match status" value="1"/>
</dbReference>
<accession>A0ABP0S7Y5</accession>
<evidence type="ECO:0000256" key="2">
    <source>
        <dbReference type="ARBA" id="ARBA00022898"/>
    </source>
</evidence>
<comment type="caution">
    <text evidence="5">The sequence shown here is derived from an EMBL/GenBank/DDBJ whole genome shotgun (WGS) entry which is preliminary data.</text>
</comment>
<dbReference type="InterPro" id="IPR049704">
    <property type="entry name" value="Aminotrans_3_PPA_site"/>
</dbReference>
<dbReference type="SUPFAM" id="SSF47923">
    <property type="entry name" value="Ypt/Rab-GAP domain of gyp1p"/>
    <property type="match status" value="2"/>
</dbReference>
<dbReference type="InterPro" id="IPR035969">
    <property type="entry name" value="Rab-GAP_TBC_sf"/>
</dbReference>
<reference evidence="5 6" key="1">
    <citation type="submission" date="2024-02" db="EMBL/GenBank/DDBJ databases">
        <authorList>
            <person name="Chen Y."/>
            <person name="Shah S."/>
            <person name="Dougan E. K."/>
            <person name="Thang M."/>
            <person name="Chan C."/>
        </authorList>
    </citation>
    <scope>NUCLEOTIDE SEQUENCE [LARGE SCALE GENOMIC DNA]</scope>
</reference>
<dbReference type="Gene3D" id="1.10.8.270">
    <property type="entry name" value="putative rabgap domain of human tbc1 domain family member 14 like domains"/>
    <property type="match status" value="1"/>
</dbReference>
<comment type="cofactor">
    <cofactor evidence="1">
        <name>pyridoxal 5'-phosphate</name>
        <dbReference type="ChEBI" id="CHEBI:597326"/>
    </cofactor>
</comment>
<proteinExistence type="predicted"/>
<dbReference type="Gene3D" id="3.90.1150.10">
    <property type="entry name" value="Aspartate Aminotransferase, domain 1"/>
    <property type="match status" value="1"/>
</dbReference>
<organism evidence="5 6">
    <name type="scientific">Durusdinium trenchii</name>
    <dbReference type="NCBI Taxonomy" id="1381693"/>
    <lineage>
        <taxon>Eukaryota</taxon>
        <taxon>Sar</taxon>
        <taxon>Alveolata</taxon>
        <taxon>Dinophyceae</taxon>
        <taxon>Suessiales</taxon>
        <taxon>Symbiodiniaceae</taxon>
        <taxon>Durusdinium</taxon>
    </lineage>
</organism>
<dbReference type="Proteomes" id="UP001642464">
    <property type="component" value="Unassembled WGS sequence"/>
</dbReference>
<dbReference type="EMBL" id="CAXAMM010043095">
    <property type="protein sequence ID" value="CAK9108452.1"/>
    <property type="molecule type" value="Genomic_DNA"/>
</dbReference>
<dbReference type="InterPro" id="IPR015424">
    <property type="entry name" value="PyrdxlP-dep_Trfase"/>
</dbReference>
<dbReference type="Pfam" id="PF00566">
    <property type="entry name" value="RabGAP-TBC"/>
    <property type="match status" value="1"/>
</dbReference>
<dbReference type="PANTHER" id="PTHR43713">
    <property type="entry name" value="GLUTAMATE-1-SEMIALDEHYDE 2,1-AMINOMUTASE"/>
    <property type="match status" value="1"/>
</dbReference>
<dbReference type="PROSITE" id="PS50086">
    <property type="entry name" value="TBC_RABGAP"/>
    <property type="match status" value="1"/>
</dbReference>
<keyword evidence="2" id="KW-0663">Pyridoxal phosphate</keyword>
<evidence type="ECO:0000313" key="5">
    <source>
        <dbReference type="EMBL" id="CAK9108452.1"/>
    </source>
</evidence>
<dbReference type="InterPro" id="IPR015421">
    <property type="entry name" value="PyrdxlP-dep_Trfase_major"/>
</dbReference>
<dbReference type="Gene3D" id="1.10.472.80">
    <property type="entry name" value="Ypt/Rab-GAP domain of gyp1p, domain 3"/>
    <property type="match status" value="1"/>
</dbReference>